<feature type="binding site" evidence="8">
    <location>
        <begin position="231"/>
        <end position="233"/>
    </location>
    <ligand>
        <name>substrate</name>
    </ligand>
</feature>
<dbReference type="Proteomes" id="UP000007254">
    <property type="component" value="Chromosome"/>
</dbReference>
<name>G0GCZ4_WINT7</name>
<dbReference type="GO" id="GO:0004252">
    <property type="term" value="F:serine-type endopeptidase activity"/>
    <property type="evidence" value="ECO:0007669"/>
    <property type="project" value="InterPro"/>
</dbReference>
<keyword evidence="5" id="KW-0378">Hydrolase</keyword>
<dbReference type="SUPFAM" id="SSF50156">
    <property type="entry name" value="PDZ domain-like"/>
    <property type="match status" value="2"/>
</dbReference>
<feature type="domain" description="PDZ" evidence="9">
    <location>
        <begin position="396"/>
        <end position="453"/>
    </location>
</feature>
<evidence type="ECO:0000256" key="7">
    <source>
        <dbReference type="PIRSR" id="PIRSR611782-1"/>
    </source>
</evidence>
<dbReference type="PROSITE" id="PS50106">
    <property type="entry name" value="PDZ"/>
    <property type="match status" value="2"/>
</dbReference>
<evidence type="ECO:0000256" key="4">
    <source>
        <dbReference type="ARBA" id="ARBA00022737"/>
    </source>
</evidence>
<feature type="binding site" evidence="8">
    <location>
        <position position="127"/>
    </location>
    <ligand>
        <name>substrate</name>
    </ligand>
</feature>
<dbReference type="PANTHER" id="PTHR43343:SF3">
    <property type="entry name" value="PROTEASE DO-LIKE 8, CHLOROPLASTIC"/>
    <property type="match status" value="1"/>
</dbReference>
<evidence type="ECO:0000256" key="1">
    <source>
        <dbReference type="ARBA" id="ARBA00010541"/>
    </source>
</evidence>
<proteinExistence type="inferred from homology"/>
<dbReference type="STRING" id="869211.Spith_1014"/>
<dbReference type="PROSITE" id="PS51257">
    <property type="entry name" value="PROKAR_LIPOPROTEIN"/>
    <property type="match status" value="1"/>
</dbReference>
<feature type="active site" description="Charge relay system" evidence="7">
    <location>
        <position position="233"/>
    </location>
</feature>
<dbReference type="NCBIfam" id="TIGR02037">
    <property type="entry name" value="degP_htrA_DO"/>
    <property type="match status" value="1"/>
</dbReference>
<dbReference type="InterPro" id="IPR001478">
    <property type="entry name" value="PDZ"/>
</dbReference>
<dbReference type="KEGG" id="stq:Spith_1014"/>
<feature type="active site" description="Charge relay system" evidence="7">
    <location>
        <position position="157"/>
    </location>
</feature>
<dbReference type="PANTHER" id="PTHR43343">
    <property type="entry name" value="PEPTIDASE S12"/>
    <property type="match status" value="1"/>
</dbReference>
<accession>G0GCZ4</accession>
<sequence length="488" mass="52614">MRGYSRTMKGLFVFLMGFLGGMIFLLGFSCSTGASATPPPHTEAAIDLETLQNSFREVAEQALPIVTEISVVETKQQPSPEEGTPWFFFFFGEPEEGEPQPYESEALGSGVIVDRKGKTYYVLTNNHVIGKAEKITIHLYDDRTFPGTIVGRDERKDLALLSFEADSTDIPVAVLGDSSTLHVGDWVLAIGNPFGFDFSVTAGIVSALGRRGGPDGNISDFIQTDAAINKGNSGGALVNLKGEVVGINTWITSPTGGSIGLGFAIPINNVKKVIRDFIEKGKVEYGWLGVSVGDPADAVKDEMGLEGHRGAFVYQVFRGSPAYEGGILPGDYIVKVGEAAIRDADELVLRVGDLRPGEKTDFTLLRMGEKMVVEVRIGQRPAEEAIRTLNKHLWPGFSVYPLTDEVRRHLPEDTEGLRGLIVSSVEQGSVAATAGLKAEDIVTAVGGNPVQSLKDFYVQLGRLKETGTLGLTVVREGQEIGFELTWGD</sequence>
<dbReference type="InterPro" id="IPR036034">
    <property type="entry name" value="PDZ_sf"/>
</dbReference>
<dbReference type="InterPro" id="IPR051201">
    <property type="entry name" value="Chloro_Bact_Ser_Proteases"/>
</dbReference>
<evidence type="ECO:0000313" key="10">
    <source>
        <dbReference type="EMBL" id="AEJ61286.1"/>
    </source>
</evidence>
<dbReference type="SUPFAM" id="SSF50494">
    <property type="entry name" value="Trypsin-like serine proteases"/>
    <property type="match status" value="1"/>
</dbReference>
<keyword evidence="11" id="KW-1185">Reference proteome</keyword>
<dbReference type="InterPro" id="IPR009003">
    <property type="entry name" value="Peptidase_S1_PA"/>
</dbReference>
<evidence type="ECO:0000256" key="6">
    <source>
        <dbReference type="ARBA" id="ARBA00022825"/>
    </source>
</evidence>
<feature type="binding site" evidence="8">
    <location>
        <position position="157"/>
    </location>
    <ligand>
        <name>substrate</name>
    </ligand>
</feature>
<evidence type="ECO:0000313" key="11">
    <source>
        <dbReference type="Proteomes" id="UP000007254"/>
    </source>
</evidence>
<dbReference type="InterPro" id="IPR001940">
    <property type="entry name" value="Peptidase_S1C"/>
</dbReference>
<dbReference type="SMART" id="SM00228">
    <property type="entry name" value="PDZ"/>
    <property type="match status" value="2"/>
</dbReference>
<feature type="domain" description="PDZ" evidence="9">
    <location>
        <begin position="277"/>
        <end position="343"/>
    </location>
</feature>
<dbReference type="OrthoDB" id="9758917at2"/>
<evidence type="ECO:0000259" key="9">
    <source>
        <dbReference type="PROSITE" id="PS50106"/>
    </source>
</evidence>
<evidence type="ECO:0000256" key="2">
    <source>
        <dbReference type="ARBA" id="ARBA00022670"/>
    </source>
</evidence>
<keyword evidence="4" id="KW-0677">Repeat</keyword>
<evidence type="ECO:0000256" key="8">
    <source>
        <dbReference type="PIRSR" id="PIRSR611782-2"/>
    </source>
</evidence>
<dbReference type="Pfam" id="PF13180">
    <property type="entry name" value="PDZ_2"/>
    <property type="match status" value="2"/>
</dbReference>
<keyword evidence="2 10" id="KW-0645">Protease</keyword>
<dbReference type="PRINTS" id="PR00834">
    <property type="entry name" value="PROTEASES2C"/>
</dbReference>
<reference evidence="10 11" key="1">
    <citation type="submission" date="2011-06" db="EMBL/GenBank/DDBJ databases">
        <title>The complete genome of Spirochaeta thermophila DSM 6578.</title>
        <authorList>
            <consortium name="US DOE Joint Genome Institute (JGI-PGF)"/>
            <person name="Lucas S."/>
            <person name="Lapidus A."/>
            <person name="Bruce D."/>
            <person name="Goodwin L."/>
            <person name="Pitluck S."/>
            <person name="Peters L."/>
            <person name="Kyrpides N."/>
            <person name="Mavromatis K."/>
            <person name="Ivanova N."/>
            <person name="Mikailova N."/>
            <person name="Pagani I."/>
            <person name="Chertkov O."/>
            <person name="Detter J.C."/>
            <person name="Tapia R."/>
            <person name="Han C."/>
            <person name="Land M."/>
            <person name="Hauser L."/>
            <person name="Markowitz V."/>
            <person name="Cheng J.-F."/>
            <person name="Hugenholtz P."/>
            <person name="Woyke T."/>
            <person name="Wu D."/>
            <person name="Spring S."/>
            <person name="Merkhoffer B."/>
            <person name="Schneider S."/>
            <person name="Klenk H.-P."/>
            <person name="Eisen J.A."/>
        </authorList>
    </citation>
    <scope>NUCLEOTIDE SEQUENCE [LARGE SCALE GENOMIC DNA]</scope>
    <source>
        <strain evidence="11">ATCC 700085 / DSM 6578 / Z-1203</strain>
    </source>
</reference>
<evidence type="ECO:0000256" key="3">
    <source>
        <dbReference type="ARBA" id="ARBA00022729"/>
    </source>
</evidence>
<dbReference type="Pfam" id="PF13365">
    <property type="entry name" value="Trypsin_2"/>
    <property type="match status" value="1"/>
</dbReference>
<dbReference type="Gene3D" id="2.30.42.10">
    <property type="match status" value="2"/>
</dbReference>
<feature type="active site" description="Charge relay system" evidence="7">
    <location>
        <position position="127"/>
    </location>
</feature>
<comment type="similarity">
    <text evidence="1">Belongs to the peptidase S1C family.</text>
</comment>
<organism evidence="10 11">
    <name type="scientific">Winmispira thermophila (strain ATCC 700085 / DSM 6578 / Z-1203)</name>
    <name type="common">Spirochaeta thermophila</name>
    <dbReference type="NCBI Taxonomy" id="869211"/>
    <lineage>
        <taxon>Bacteria</taxon>
        <taxon>Pseudomonadati</taxon>
        <taxon>Spirochaetota</taxon>
        <taxon>Spirochaetia</taxon>
        <taxon>Winmispirales</taxon>
        <taxon>Winmispiraceae</taxon>
        <taxon>Winmispira</taxon>
    </lineage>
</organism>
<gene>
    <name evidence="10" type="ordered locus">Spith_1014</name>
</gene>
<evidence type="ECO:0000256" key="5">
    <source>
        <dbReference type="ARBA" id="ARBA00022801"/>
    </source>
</evidence>
<dbReference type="AlphaFoldDB" id="G0GCZ4"/>
<protein>
    <submittedName>
        <fullName evidence="10">Protease Do</fullName>
    </submittedName>
</protein>
<dbReference type="EMBL" id="CP002903">
    <property type="protein sequence ID" value="AEJ61286.1"/>
    <property type="molecule type" value="Genomic_DNA"/>
</dbReference>
<dbReference type="InterPro" id="IPR011782">
    <property type="entry name" value="Pept_S1C_Do"/>
</dbReference>
<dbReference type="GO" id="GO:0006508">
    <property type="term" value="P:proteolysis"/>
    <property type="evidence" value="ECO:0007669"/>
    <property type="project" value="UniProtKB-KW"/>
</dbReference>
<keyword evidence="3" id="KW-0732">Signal</keyword>
<dbReference type="Gene3D" id="2.40.10.120">
    <property type="match status" value="1"/>
</dbReference>
<dbReference type="HOGENOM" id="CLU_020120_1_0_12"/>
<dbReference type="FunFam" id="2.40.10.10:FF:000001">
    <property type="entry name" value="Periplasmic serine protease DegS"/>
    <property type="match status" value="1"/>
</dbReference>
<keyword evidence="6" id="KW-0720">Serine protease</keyword>